<evidence type="ECO:0000259" key="16">
    <source>
        <dbReference type="Pfam" id="PF07715"/>
    </source>
</evidence>
<comment type="caution">
    <text evidence="17">The sequence shown here is derived from an EMBL/GenBank/DDBJ whole genome shotgun (WGS) entry which is preliminary data.</text>
</comment>
<evidence type="ECO:0000256" key="11">
    <source>
        <dbReference type="PROSITE-ProRule" id="PRU01360"/>
    </source>
</evidence>
<dbReference type="Gene3D" id="2.40.170.20">
    <property type="entry name" value="TonB-dependent receptor, beta-barrel domain"/>
    <property type="match status" value="2"/>
</dbReference>
<evidence type="ECO:0000256" key="14">
    <source>
        <dbReference type="SAM" id="SignalP"/>
    </source>
</evidence>
<dbReference type="GO" id="GO:0006826">
    <property type="term" value="P:iron ion transport"/>
    <property type="evidence" value="ECO:0007669"/>
    <property type="project" value="UniProtKB-KW"/>
</dbReference>
<sequence>MAMNKGRKPALWRLGLLAGVSAAVLSPPTLAAEKAAAQDQIQEVIITAQKRAENVQDVPIAVSTFSAEALQGKGIDDVQRIGGLAPNVTLDAGSPFSGSTSVLSASIRGIGQDDFAFNLDPGVGVYVDGIYLARTVGANSDLMDVDHIEVLKGPQGTLFGRNTIGGAISIVTRQPAEDYHATASITGGSLNRIDVGASADIPLSDTLFSTITVSSKRRDGYQQVVPYPGAAGTVTDTAPFSRSGSGTSDTQGGQNSQTVRAKLFWKGPGRVTDTLVADYTQEDQSATPNSLLGTVTGGGLSALYNACVTLPVATLNAISGVGGNPNFTNLCTVPRAVVGTALTTGPRLTFGNQFLTGDIDKTYGNGLSFSRLQSYGVANTLDWELGEDLDLKSITAYRRLLWRTGMDADGSPLTIAELSFSMDQHQTSQEFQLTGKAFDGRLHFVNGLYFFNEGGNLHDYVTFDEGLLQLDGPNNLDTTSVAAYSHLNYQLTDRIGLTLGGRYTWEHKTFEGFQSDLNGLNYKISGCYPVSEACRAALGFPVAGQPLRYYPAGVNTKDFYIFTPRLGAEYHLTDDVMAYTSWSKGFKSGSWTTRLSNPLGTAPGFGPEKAETVELGVKSELLDRHLRLNVAGFHTDYTGIQLNFQEGVSPTLHNAGDAEIWGGEVEAQAVLGGGFTLDGTLGYLHARYTSVDPRVVGVTLDSRLPKTPDLKFSISPAYTADLANGASLRFTVDYTHTNPMYNDTANTALLERQSTNVVNASVTYTTADERWQATVGGSNITNDRYLTTGNENDAAGVIFGTYSPPAQWYATLKYKY</sequence>
<dbReference type="Pfam" id="PF07715">
    <property type="entry name" value="Plug"/>
    <property type="match status" value="1"/>
</dbReference>
<keyword evidence="14" id="KW-0732">Signal</keyword>
<organism evidence="17 18">
    <name type="scientific">Nitrospirillum amazonense</name>
    <dbReference type="NCBI Taxonomy" id="28077"/>
    <lineage>
        <taxon>Bacteria</taxon>
        <taxon>Pseudomonadati</taxon>
        <taxon>Pseudomonadota</taxon>
        <taxon>Alphaproteobacteria</taxon>
        <taxon>Rhodospirillales</taxon>
        <taxon>Azospirillaceae</taxon>
        <taxon>Nitrospirillum</taxon>
    </lineage>
</organism>
<evidence type="ECO:0000259" key="15">
    <source>
        <dbReference type="Pfam" id="PF00593"/>
    </source>
</evidence>
<dbReference type="InterPro" id="IPR036942">
    <property type="entry name" value="Beta-barrel_TonB_sf"/>
</dbReference>
<reference evidence="17 18" key="1">
    <citation type="submission" date="2019-06" db="EMBL/GenBank/DDBJ databases">
        <title>Genomic Encyclopedia of Type Strains, Phase IV (KMG-V): Genome sequencing to study the core and pangenomes of soil and plant-associated prokaryotes.</title>
        <authorList>
            <person name="Whitman W."/>
        </authorList>
    </citation>
    <scope>NUCLEOTIDE SEQUENCE [LARGE SCALE GENOMIC DNA]</scope>
    <source>
        <strain evidence="17 18">BR 11622</strain>
    </source>
</reference>
<name>A0A560GYJ9_9PROT</name>
<feature type="chain" id="PRO_5021772658" evidence="14">
    <location>
        <begin position="32"/>
        <end position="816"/>
    </location>
</feature>
<keyword evidence="10 11" id="KW-0998">Cell outer membrane</keyword>
<dbReference type="InterPro" id="IPR039426">
    <property type="entry name" value="TonB-dep_rcpt-like"/>
</dbReference>
<feature type="domain" description="TonB-dependent receptor plug" evidence="16">
    <location>
        <begin position="55"/>
        <end position="167"/>
    </location>
</feature>
<protein>
    <submittedName>
        <fullName evidence="17">Iron complex outermembrane receptor protein</fullName>
    </submittedName>
</protein>
<feature type="domain" description="TonB-dependent receptor-like beta-barrel" evidence="15">
    <location>
        <begin position="355"/>
        <end position="780"/>
    </location>
</feature>
<keyword evidence="6" id="KW-0408">Iron</keyword>
<evidence type="ECO:0000256" key="9">
    <source>
        <dbReference type="ARBA" id="ARBA00023136"/>
    </source>
</evidence>
<evidence type="ECO:0000256" key="5">
    <source>
        <dbReference type="ARBA" id="ARBA00022692"/>
    </source>
</evidence>
<evidence type="ECO:0000256" key="1">
    <source>
        <dbReference type="ARBA" id="ARBA00004571"/>
    </source>
</evidence>
<evidence type="ECO:0000256" key="4">
    <source>
        <dbReference type="ARBA" id="ARBA00022496"/>
    </source>
</evidence>
<dbReference type="PANTHER" id="PTHR32552:SF81">
    <property type="entry name" value="TONB-DEPENDENT OUTER MEMBRANE RECEPTOR"/>
    <property type="match status" value="1"/>
</dbReference>
<keyword evidence="18" id="KW-1185">Reference proteome</keyword>
<evidence type="ECO:0000313" key="17">
    <source>
        <dbReference type="EMBL" id="TWB39098.1"/>
    </source>
</evidence>
<feature type="compositionally biased region" description="Low complexity" evidence="13">
    <location>
        <begin position="243"/>
        <end position="257"/>
    </location>
</feature>
<dbReference type="RefSeq" id="WP_211102160.1">
    <property type="nucleotide sequence ID" value="NZ_VITR01000011.1"/>
</dbReference>
<dbReference type="AlphaFoldDB" id="A0A560GYJ9"/>
<evidence type="ECO:0000256" key="2">
    <source>
        <dbReference type="ARBA" id="ARBA00022448"/>
    </source>
</evidence>
<keyword evidence="9 11" id="KW-0472">Membrane</keyword>
<feature type="region of interest" description="Disordered" evidence="13">
    <location>
        <begin position="227"/>
        <end position="257"/>
    </location>
</feature>
<dbReference type="PANTHER" id="PTHR32552">
    <property type="entry name" value="FERRICHROME IRON RECEPTOR-RELATED"/>
    <property type="match status" value="1"/>
</dbReference>
<proteinExistence type="inferred from homology"/>
<evidence type="ECO:0000256" key="3">
    <source>
        <dbReference type="ARBA" id="ARBA00022452"/>
    </source>
</evidence>
<gene>
    <name evidence="17" type="ORF">FBZ90_11193</name>
</gene>
<dbReference type="Pfam" id="PF00593">
    <property type="entry name" value="TonB_dep_Rec_b-barrel"/>
    <property type="match status" value="1"/>
</dbReference>
<keyword evidence="2 11" id="KW-0813">Transport</keyword>
<keyword evidence="7" id="KW-0406">Ion transport</keyword>
<dbReference type="SUPFAM" id="SSF56935">
    <property type="entry name" value="Porins"/>
    <property type="match status" value="1"/>
</dbReference>
<feature type="signal peptide" evidence="14">
    <location>
        <begin position="1"/>
        <end position="31"/>
    </location>
</feature>
<dbReference type="EMBL" id="VITR01000011">
    <property type="protein sequence ID" value="TWB39098.1"/>
    <property type="molecule type" value="Genomic_DNA"/>
</dbReference>
<dbReference type="PROSITE" id="PS52016">
    <property type="entry name" value="TONB_DEPENDENT_REC_3"/>
    <property type="match status" value="1"/>
</dbReference>
<evidence type="ECO:0000313" key="18">
    <source>
        <dbReference type="Proteomes" id="UP000315751"/>
    </source>
</evidence>
<evidence type="ECO:0000256" key="12">
    <source>
        <dbReference type="RuleBase" id="RU003357"/>
    </source>
</evidence>
<evidence type="ECO:0000256" key="8">
    <source>
        <dbReference type="ARBA" id="ARBA00023077"/>
    </source>
</evidence>
<comment type="subcellular location">
    <subcellularLocation>
        <location evidence="1 11">Cell outer membrane</location>
        <topology evidence="1 11">Multi-pass membrane protein</topology>
    </subcellularLocation>
</comment>
<evidence type="ECO:0000256" key="7">
    <source>
        <dbReference type="ARBA" id="ARBA00023065"/>
    </source>
</evidence>
<evidence type="ECO:0000256" key="13">
    <source>
        <dbReference type="SAM" id="MobiDB-lite"/>
    </source>
</evidence>
<dbReference type="Proteomes" id="UP000315751">
    <property type="component" value="Unassembled WGS sequence"/>
</dbReference>
<keyword evidence="17" id="KW-0675">Receptor</keyword>
<comment type="similarity">
    <text evidence="11 12">Belongs to the TonB-dependent receptor family.</text>
</comment>
<dbReference type="InterPro" id="IPR012910">
    <property type="entry name" value="Plug_dom"/>
</dbReference>
<keyword evidence="5 11" id="KW-0812">Transmembrane</keyword>
<dbReference type="InterPro" id="IPR000531">
    <property type="entry name" value="Beta-barrel_TonB"/>
</dbReference>
<keyword evidence="3 11" id="KW-1134">Transmembrane beta strand</keyword>
<keyword evidence="8 12" id="KW-0798">TonB box</keyword>
<evidence type="ECO:0000256" key="6">
    <source>
        <dbReference type="ARBA" id="ARBA00023004"/>
    </source>
</evidence>
<evidence type="ECO:0000256" key="10">
    <source>
        <dbReference type="ARBA" id="ARBA00023237"/>
    </source>
</evidence>
<keyword evidence="4" id="KW-0410">Iron transport</keyword>
<dbReference type="GO" id="GO:0009279">
    <property type="term" value="C:cell outer membrane"/>
    <property type="evidence" value="ECO:0007669"/>
    <property type="project" value="UniProtKB-SubCell"/>
</dbReference>
<accession>A0A560GYJ9</accession>